<name>A0A0D2L5Z6_9CHLO</name>
<dbReference type="GO" id="GO:0016705">
    <property type="term" value="F:oxidoreductase activity, acting on paired donors, with incorporation or reduction of molecular oxygen"/>
    <property type="evidence" value="ECO:0007669"/>
    <property type="project" value="InterPro"/>
</dbReference>
<reference evidence="5 6" key="1">
    <citation type="journal article" date="2013" name="BMC Genomics">
        <title>Reconstruction of the lipid metabolism for the microalga Monoraphidium neglectum from its genome sequence reveals characteristics suitable for biofuel production.</title>
        <authorList>
            <person name="Bogen C."/>
            <person name="Al-Dilaimi A."/>
            <person name="Albersmeier A."/>
            <person name="Wichmann J."/>
            <person name="Grundmann M."/>
            <person name="Rupp O."/>
            <person name="Lauersen K.J."/>
            <person name="Blifernez-Klassen O."/>
            <person name="Kalinowski J."/>
            <person name="Goesmann A."/>
            <person name="Mussgnug J.H."/>
            <person name="Kruse O."/>
        </authorList>
    </citation>
    <scope>NUCLEOTIDE SEQUENCE [LARGE SCALE GENOMIC DNA]</scope>
    <source>
        <strain evidence="5 6">SAG 48.87</strain>
    </source>
</reference>
<dbReference type="Proteomes" id="UP000054498">
    <property type="component" value="Unassembled WGS sequence"/>
</dbReference>
<dbReference type="PANTHER" id="PTHR24286:SF380">
    <property type="entry name" value="PH DOMAIN-CONTAINING PROTEIN"/>
    <property type="match status" value="1"/>
</dbReference>
<dbReference type="InterPro" id="IPR036396">
    <property type="entry name" value="Cyt_P450_sf"/>
</dbReference>
<dbReference type="GeneID" id="25738412"/>
<comment type="cofactor">
    <cofactor evidence="3">
        <name>heme</name>
        <dbReference type="ChEBI" id="CHEBI:30413"/>
    </cofactor>
</comment>
<gene>
    <name evidence="5" type="ORF">MNEG_5535</name>
</gene>
<dbReference type="OrthoDB" id="3945418at2759"/>
<dbReference type="InterPro" id="IPR017972">
    <property type="entry name" value="Cyt_P450_CS"/>
</dbReference>
<dbReference type="GO" id="GO:0016125">
    <property type="term" value="P:sterol metabolic process"/>
    <property type="evidence" value="ECO:0007669"/>
    <property type="project" value="TreeGrafter"/>
</dbReference>
<dbReference type="STRING" id="145388.A0A0D2L5Z6"/>
<dbReference type="AlphaFoldDB" id="A0A0D2L5Z6"/>
<evidence type="ECO:0000256" key="1">
    <source>
        <dbReference type="ARBA" id="ARBA00022723"/>
    </source>
</evidence>
<comment type="similarity">
    <text evidence="4">Belongs to the cytochrome P450 family.</text>
</comment>
<evidence type="ECO:0000256" key="2">
    <source>
        <dbReference type="ARBA" id="ARBA00023004"/>
    </source>
</evidence>
<keyword evidence="4" id="KW-0503">Monooxygenase</keyword>
<dbReference type="EMBL" id="KK101053">
    <property type="protein sequence ID" value="KIZ02424.1"/>
    <property type="molecule type" value="Genomic_DNA"/>
</dbReference>
<dbReference type="KEGG" id="mng:MNEG_5535"/>
<keyword evidence="2 3" id="KW-0408">Iron</keyword>
<keyword evidence="4" id="KW-0560">Oxidoreductase</keyword>
<dbReference type="Pfam" id="PF00067">
    <property type="entry name" value="p450"/>
    <property type="match status" value="1"/>
</dbReference>
<dbReference type="Gene3D" id="1.10.630.10">
    <property type="entry name" value="Cytochrome P450"/>
    <property type="match status" value="1"/>
</dbReference>
<evidence type="ECO:0000313" key="5">
    <source>
        <dbReference type="EMBL" id="KIZ02424.1"/>
    </source>
</evidence>
<dbReference type="InterPro" id="IPR001128">
    <property type="entry name" value="Cyt_P450"/>
</dbReference>
<dbReference type="GO" id="GO:0004497">
    <property type="term" value="F:monooxygenase activity"/>
    <property type="evidence" value="ECO:0007669"/>
    <property type="project" value="UniProtKB-KW"/>
</dbReference>
<evidence type="ECO:0000313" key="6">
    <source>
        <dbReference type="Proteomes" id="UP000054498"/>
    </source>
</evidence>
<accession>A0A0D2L5Z6</accession>
<dbReference type="GO" id="GO:0005506">
    <property type="term" value="F:iron ion binding"/>
    <property type="evidence" value="ECO:0007669"/>
    <property type="project" value="InterPro"/>
</dbReference>
<keyword evidence="1 3" id="KW-0479">Metal-binding</keyword>
<proteinExistence type="inferred from homology"/>
<organism evidence="5 6">
    <name type="scientific">Monoraphidium neglectum</name>
    <dbReference type="NCBI Taxonomy" id="145388"/>
    <lineage>
        <taxon>Eukaryota</taxon>
        <taxon>Viridiplantae</taxon>
        <taxon>Chlorophyta</taxon>
        <taxon>core chlorophytes</taxon>
        <taxon>Chlorophyceae</taxon>
        <taxon>CS clade</taxon>
        <taxon>Sphaeropleales</taxon>
        <taxon>Selenastraceae</taxon>
        <taxon>Monoraphidium</taxon>
    </lineage>
</organism>
<dbReference type="PRINTS" id="PR00465">
    <property type="entry name" value="EP450IV"/>
</dbReference>
<evidence type="ECO:0000256" key="4">
    <source>
        <dbReference type="RuleBase" id="RU000461"/>
    </source>
</evidence>
<feature type="binding site" description="axial binding residue" evidence="3">
    <location>
        <position position="427"/>
    </location>
    <ligand>
        <name>heme</name>
        <dbReference type="ChEBI" id="CHEBI:30413"/>
    </ligand>
    <ligandPart>
        <name>Fe</name>
        <dbReference type="ChEBI" id="CHEBI:18248"/>
    </ligandPart>
</feature>
<evidence type="ECO:0000256" key="3">
    <source>
        <dbReference type="PIRSR" id="PIRSR602403-1"/>
    </source>
</evidence>
<keyword evidence="6" id="KW-1185">Reference proteome</keyword>
<sequence length="502" mass="50192">MVYDDKDVRSVLASDGRLVESWWPAGTAALVGPSSLNVLPQPRQAQVKAPFLRALGERAIAARARAVARAMDAVLAAWADAQAAAAPGAGGGGPGPAAAAVLGGVAASKQALPLCDLLASATFNAALFGAAASDDASEASAAAAPPSAAAAAAPQLPAPEAAAFLSECLERGRLAADLAGGFLPPMIDLPFTAYSRALRARRALLSKYASELAAARARRSGGGGGGGAGAGGAADALVRAAEGAGVSDGELLDGLVACLFGNVGAGPTFVKLFQHLEPTGSDGGGGGGGWWAALRDEQRRVVAARGAALGAAALEGMPVTEAVAREALRITPVVPAIFRLATQDFELRGRRIPKGWRVWCHTGSGVLKYNADEFDPSRWLRGDAAAADSPAPDGGGGGGGCPMAAAAAAAAGDEGAGSPFGQGARACVGRPLMLLQLKLLLALLARRYTWRFEGGSAGPAEPWVVVPAPRPEMGLAGFVLERAAEADAIPIDLSGGDEDVGL</sequence>
<dbReference type="InterPro" id="IPR002403">
    <property type="entry name" value="Cyt_P450_E_grp-IV"/>
</dbReference>
<dbReference type="PROSITE" id="PS00086">
    <property type="entry name" value="CYTOCHROME_P450"/>
    <property type="match status" value="1"/>
</dbReference>
<dbReference type="GO" id="GO:0020037">
    <property type="term" value="F:heme binding"/>
    <property type="evidence" value="ECO:0007669"/>
    <property type="project" value="InterPro"/>
</dbReference>
<protein>
    <submittedName>
        <fullName evidence="5">Cytochrome P450, CYP85 clan</fullName>
    </submittedName>
</protein>
<dbReference type="RefSeq" id="XP_013901443.1">
    <property type="nucleotide sequence ID" value="XM_014045989.1"/>
</dbReference>
<dbReference type="PANTHER" id="PTHR24286">
    <property type="entry name" value="CYTOCHROME P450 26"/>
    <property type="match status" value="1"/>
</dbReference>
<keyword evidence="3 4" id="KW-0349">Heme</keyword>
<dbReference type="SUPFAM" id="SSF48264">
    <property type="entry name" value="Cytochrome P450"/>
    <property type="match status" value="1"/>
</dbReference>